<evidence type="ECO:0000313" key="2">
    <source>
        <dbReference type="EMBL" id="RRT40140.1"/>
    </source>
</evidence>
<comment type="caution">
    <text evidence="2">The sequence shown here is derived from an EMBL/GenBank/DDBJ whole genome shotgun (WGS) entry which is preliminary data.</text>
</comment>
<name>A0A426XL24_ENSVE</name>
<evidence type="ECO:0000313" key="3">
    <source>
        <dbReference type="Proteomes" id="UP000287651"/>
    </source>
</evidence>
<proteinExistence type="predicted"/>
<dbReference type="Proteomes" id="UP000287651">
    <property type="component" value="Unassembled WGS sequence"/>
</dbReference>
<evidence type="ECO:0000256" key="1">
    <source>
        <dbReference type="SAM" id="MobiDB-lite"/>
    </source>
</evidence>
<accession>A0A426XL24</accession>
<reference evidence="2 3" key="1">
    <citation type="journal article" date="2014" name="Agronomy (Basel)">
        <title>A Draft Genome Sequence for Ensete ventricosum, the Drought-Tolerant Tree Against Hunger.</title>
        <authorList>
            <person name="Harrison J."/>
            <person name="Moore K.A."/>
            <person name="Paszkiewicz K."/>
            <person name="Jones T."/>
            <person name="Grant M."/>
            <person name="Ambacheew D."/>
            <person name="Muzemil S."/>
            <person name="Studholme D.J."/>
        </authorList>
    </citation>
    <scope>NUCLEOTIDE SEQUENCE [LARGE SCALE GENOMIC DNA]</scope>
</reference>
<feature type="region of interest" description="Disordered" evidence="1">
    <location>
        <begin position="25"/>
        <end position="92"/>
    </location>
</feature>
<dbReference type="AlphaFoldDB" id="A0A426XL24"/>
<organism evidence="2 3">
    <name type="scientific">Ensete ventricosum</name>
    <name type="common">Abyssinian banana</name>
    <name type="synonym">Musa ensete</name>
    <dbReference type="NCBI Taxonomy" id="4639"/>
    <lineage>
        <taxon>Eukaryota</taxon>
        <taxon>Viridiplantae</taxon>
        <taxon>Streptophyta</taxon>
        <taxon>Embryophyta</taxon>
        <taxon>Tracheophyta</taxon>
        <taxon>Spermatophyta</taxon>
        <taxon>Magnoliopsida</taxon>
        <taxon>Liliopsida</taxon>
        <taxon>Zingiberales</taxon>
        <taxon>Musaceae</taxon>
        <taxon>Ensete</taxon>
    </lineage>
</organism>
<protein>
    <submittedName>
        <fullName evidence="2">Uncharacterized protein</fullName>
    </submittedName>
</protein>
<gene>
    <name evidence="2" type="ORF">B296_00030628</name>
</gene>
<dbReference type="EMBL" id="AMZH03019614">
    <property type="protein sequence ID" value="RRT40140.1"/>
    <property type="molecule type" value="Genomic_DNA"/>
</dbReference>
<sequence>MSIARAATCRGDACGYGWLRPSRRGDTRKVDRLQGTGKGLPPATCPTASRGSGVSRRGGDPLAGWLPTGKGSRRLRRGSSDGDDGVEGARGLGHHFEKRTILKILSTVLRDPRCRSGRSRRIVIRRSDGTDDDEINNHRA</sequence>